<keyword evidence="1" id="KW-0732">Signal</keyword>
<evidence type="ECO:0008006" key="4">
    <source>
        <dbReference type="Google" id="ProtNLM"/>
    </source>
</evidence>
<feature type="chain" id="PRO_5045151103" description="Porin" evidence="1">
    <location>
        <begin position="24"/>
        <end position="344"/>
    </location>
</feature>
<proteinExistence type="predicted"/>
<keyword evidence="3" id="KW-1185">Reference proteome</keyword>
<name>A0ABY7WJU0_9SPHI</name>
<feature type="signal peptide" evidence="1">
    <location>
        <begin position="1"/>
        <end position="23"/>
    </location>
</feature>
<dbReference type="Proteomes" id="UP001221558">
    <property type="component" value="Chromosome"/>
</dbReference>
<gene>
    <name evidence="2" type="ORF">PQ465_05645</name>
</gene>
<reference evidence="2 3" key="1">
    <citation type="submission" date="2023-02" db="EMBL/GenBank/DDBJ databases">
        <title>Genome sequence of Sphingobacterium sp. KACC 22765.</title>
        <authorList>
            <person name="Kim S."/>
            <person name="Heo J."/>
            <person name="Kwon S.-W."/>
        </authorList>
    </citation>
    <scope>NUCLEOTIDE SEQUENCE [LARGE SCALE GENOMIC DNA]</scope>
    <source>
        <strain evidence="2 3">KACC 22765</strain>
    </source>
</reference>
<dbReference type="EMBL" id="CP117880">
    <property type="protein sequence ID" value="WDF69858.1"/>
    <property type="molecule type" value="Genomic_DNA"/>
</dbReference>
<evidence type="ECO:0000256" key="1">
    <source>
        <dbReference type="SAM" id="SignalP"/>
    </source>
</evidence>
<dbReference type="RefSeq" id="WP_274268568.1">
    <property type="nucleotide sequence ID" value="NZ_CP117880.1"/>
</dbReference>
<protein>
    <recommendedName>
        <fullName evidence="4">Porin</fullName>
    </recommendedName>
</protein>
<evidence type="ECO:0000313" key="3">
    <source>
        <dbReference type="Proteomes" id="UP001221558"/>
    </source>
</evidence>
<accession>A0ABY7WJU0</accession>
<sequence length="344" mass="40172">MTPRSYVYYLFLGFCLLAHTSQAQQRIGLEIDFFGYADNREYKSIYTEDKTIFGTILSPKLFFAIDSNNRIIGGMHYNQDFGKHPENKDRLLPIAYYSFKNKNVDFALGHMPRYEKLKDVHRIVLADTFMYDRPNIEGMYFAYHNKGLKQALYIDWLSKQSFSQRERFLVGLNGHYRFGSFYLKDDALLYHNALTSNDSIEEHIQDNGMVMLRLGVDLSRKTVLDSLTLEAGAVVGFDRVRSEYELQTARGFIANLFLGYKRFFLENTLYLGDPQRLPNGDAFYHRDRYNRLDLGWVPFRKGNLEGKFTASFHFAPDQLSNQQAFTLRYRFGTSLSKKGLPENY</sequence>
<evidence type="ECO:0000313" key="2">
    <source>
        <dbReference type="EMBL" id="WDF69858.1"/>
    </source>
</evidence>
<organism evidence="2 3">
    <name type="scientific">Sphingobacterium oryzagri</name>
    <dbReference type="NCBI Taxonomy" id="3025669"/>
    <lineage>
        <taxon>Bacteria</taxon>
        <taxon>Pseudomonadati</taxon>
        <taxon>Bacteroidota</taxon>
        <taxon>Sphingobacteriia</taxon>
        <taxon>Sphingobacteriales</taxon>
        <taxon>Sphingobacteriaceae</taxon>
        <taxon>Sphingobacterium</taxon>
    </lineage>
</organism>